<evidence type="ECO:0000256" key="8">
    <source>
        <dbReference type="ARBA" id="ARBA00023159"/>
    </source>
</evidence>
<dbReference type="Proteomes" id="UP000694388">
    <property type="component" value="Unplaced"/>
</dbReference>
<keyword evidence="4" id="KW-0597">Phosphoprotein</keyword>
<evidence type="ECO:0000256" key="11">
    <source>
        <dbReference type="ARBA" id="ARBA00072238"/>
    </source>
</evidence>
<dbReference type="Gene3D" id="2.60.40.820">
    <property type="entry name" value="Transcription factor, T-box"/>
    <property type="match status" value="1"/>
</dbReference>
<dbReference type="GO" id="GO:0000785">
    <property type="term" value="C:chromatin"/>
    <property type="evidence" value="ECO:0007669"/>
    <property type="project" value="TreeGrafter"/>
</dbReference>
<name>A0A8C4QXU6_EPTBU</name>
<evidence type="ECO:0000256" key="1">
    <source>
        <dbReference type="ARBA" id="ARBA00004123"/>
    </source>
</evidence>
<dbReference type="PROSITE" id="PS01264">
    <property type="entry name" value="TBOX_2"/>
    <property type="match status" value="1"/>
</dbReference>
<dbReference type="GO" id="GO:0045893">
    <property type="term" value="P:positive regulation of DNA-templated transcription"/>
    <property type="evidence" value="ECO:0007669"/>
    <property type="project" value="InterPro"/>
</dbReference>
<comment type="subcellular location">
    <subcellularLocation>
        <location evidence="1 14">Nucleus</location>
    </subcellularLocation>
</comment>
<reference evidence="17" key="1">
    <citation type="submission" date="2025-08" db="UniProtKB">
        <authorList>
            <consortium name="Ensembl"/>
        </authorList>
    </citation>
    <scope>IDENTIFICATION</scope>
</reference>
<keyword evidence="5" id="KW-0832">Ubl conjugation</keyword>
<dbReference type="SUPFAM" id="SSF49417">
    <property type="entry name" value="p53-like transcription factors"/>
    <property type="match status" value="1"/>
</dbReference>
<proteinExistence type="predicted"/>
<dbReference type="InterPro" id="IPR032385">
    <property type="entry name" value="T-box_assoc"/>
</dbReference>
<dbReference type="GO" id="GO:0000981">
    <property type="term" value="F:DNA-binding transcription factor activity, RNA polymerase II-specific"/>
    <property type="evidence" value="ECO:0007669"/>
    <property type="project" value="TreeGrafter"/>
</dbReference>
<evidence type="ECO:0000256" key="2">
    <source>
        <dbReference type="ARBA" id="ARBA00022491"/>
    </source>
</evidence>
<dbReference type="GO" id="GO:0072676">
    <property type="term" value="P:lymphocyte migration"/>
    <property type="evidence" value="ECO:0007669"/>
    <property type="project" value="UniProtKB-ARBA"/>
</dbReference>
<protein>
    <recommendedName>
        <fullName evidence="11">T-box transcription factor TBX21</fullName>
    </recommendedName>
    <alternativeName>
        <fullName evidence="12">T-cell-specific T-box transcription factor T-bet</fullName>
    </alternativeName>
    <alternativeName>
        <fullName evidence="13">Transcription factor TBLYM</fullName>
    </alternativeName>
</protein>
<evidence type="ECO:0000313" key="18">
    <source>
        <dbReference type="Proteomes" id="UP000694388"/>
    </source>
</evidence>
<accession>A0A8C4QXU6</accession>
<dbReference type="AlphaFoldDB" id="A0A8C4QXU6"/>
<sequence>MSGIMFPYLSAHGMGHPAFTASSTGGYAPRNHYLPDVSYNSTGTPTSFSGRSYPSYATQLGHSLQTGSFHATGSPQPGVAVVPGGVQAYLCNRVLWLKFHQHLTEMIITKQGRRMFPFLAFSVCGLDPTAHYSVSVQVVLADPNHWRFQGGKWVPSGKADTNMQGNKICMHPDSPNTGAHWMRQEIAFGKLKITNNKGASNQGQMIVLQSLHKYQPRLHISWVGEASDHAEGQMQPHVFAFPETQFIAVTAYQNTDITQLKIDHNPFAKGFRDNYDTIYPGIEVDGHSPSPTDSPPSTQIVPGPRCISGHYQLPAGLGRALVTQARLVESERTVPQALGLFVPPEEAPGAPTSQRWFVASAYERELPGYAYGLKALPFQAAPQSLTYYPETSFPGAGISPFPCAYATPELRHFTDGSTAALHANMLRTQERLVQENSAGDSSESSWGDSPPALPISGQAEPPNADLALKHQGLDRLREGFFSYKFKQDSTFLGLYAQSQS</sequence>
<dbReference type="PRINTS" id="PR00937">
    <property type="entry name" value="TBOX"/>
</dbReference>
<dbReference type="GeneTree" id="ENSGT00940000156994"/>
<keyword evidence="18" id="KW-1185">Reference proteome</keyword>
<dbReference type="PROSITE" id="PS50252">
    <property type="entry name" value="TBOX_3"/>
    <property type="match status" value="1"/>
</dbReference>
<evidence type="ECO:0000256" key="9">
    <source>
        <dbReference type="ARBA" id="ARBA00023163"/>
    </source>
</evidence>
<organism evidence="17 18">
    <name type="scientific">Eptatretus burgeri</name>
    <name type="common">Inshore hagfish</name>
    <dbReference type="NCBI Taxonomy" id="7764"/>
    <lineage>
        <taxon>Eukaryota</taxon>
        <taxon>Metazoa</taxon>
        <taxon>Chordata</taxon>
        <taxon>Craniata</taxon>
        <taxon>Vertebrata</taxon>
        <taxon>Cyclostomata</taxon>
        <taxon>Myxini</taxon>
        <taxon>Myxiniformes</taxon>
        <taxon>Myxinidae</taxon>
        <taxon>Eptatretinae</taxon>
        <taxon>Eptatretus</taxon>
    </lineage>
</organism>
<dbReference type="InterPro" id="IPR001699">
    <property type="entry name" value="TF_T-box"/>
</dbReference>
<keyword evidence="10 14" id="KW-0539">Nucleus</keyword>
<dbReference type="Ensembl" id="ENSEBUT00000022756.1">
    <property type="protein sequence ID" value="ENSEBUP00000022180.1"/>
    <property type="gene ID" value="ENSEBUG00000013674.1"/>
</dbReference>
<evidence type="ECO:0000256" key="13">
    <source>
        <dbReference type="ARBA" id="ARBA00081928"/>
    </source>
</evidence>
<dbReference type="InterPro" id="IPR018186">
    <property type="entry name" value="TF_T-box_CS"/>
</dbReference>
<keyword evidence="7 14" id="KW-0238">DNA-binding</keyword>
<keyword evidence="3" id="KW-1017">Isopeptide bond</keyword>
<dbReference type="PANTHER" id="PTHR11267:SF201">
    <property type="entry name" value="T-BOX DOMAIN-CONTAINING PROTEIN"/>
    <property type="match status" value="1"/>
</dbReference>
<feature type="domain" description="T-box" evidence="16">
    <location>
        <begin position="90"/>
        <end position="273"/>
    </location>
</feature>
<evidence type="ECO:0000256" key="3">
    <source>
        <dbReference type="ARBA" id="ARBA00022499"/>
    </source>
</evidence>
<feature type="compositionally biased region" description="Polar residues" evidence="15">
    <location>
        <begin position="434"/>
        <end position="447"/>
    </location>
</feature>
<evidence type="ECO:0000259" key="16">
    <source>
        <dbReference type="PROSITE" id="PS50252"/>
    </source>
</evidence>
<dbReference type="InterPro" id="IPR008967">
    <property type="entry name" value="p53-like_TF_DNA-bd_sf"/>
</dbReference>
<evidence type="ECO:0000256" key="7">
    <source>
        <dbReference type="ARBA" id="ARBA00023125"/>
    </source>
</evidence>
<dbReference type="Pfam" id="PF16176">
    <property type="entry name" value="T-box_assoc"/>
    <property type="match status" value="1"/>
</dbReference>
<keyword evidence="9" id="KW-0804">Transcription</keyword>
<dbReference type="SMART" id="SM00425">
    <property type="entry name" value="TBOX"/>
    <property type="match status" value="1"/>
</dbReference>
<feature type="region of interest" description="Disordered" evidence="15">
    <location>
        <begin position="433"/>
        <end position="466"/>
    </location>
</feature>
<keyword evidence="6" id="KW-0805">Transcription regulation</keyword>
<evidence type="ECO:0000256" key="6">
    <source>
        <dbReference type="ARBA" id="ARBA00023015"/>
    </source>
</evidence>
<evidence type="ECO:0000256" key="14">
    <source>
        <dbReference type="PROSITE-ProRule" id="PRU00201"/>
    </source>
</evidence>
<dbReference type="PROSITE" id="PS01283">
    <property type="entry name" value="TBOX_1"/>
    <property type="match status" value="1"/>
</dbReference>
<dbReference type="GO" id="GO:0045892">
    <property type="term" value="P:negative regulation of DNA-templated transcription"/>
    <property type="evidence" value="ECO:0007669"/>
    <property type="project" value="UniProtKB-ARBA"/>
</dbReference>
<dbReference type="PANTHER" id="PTHR11267">
    <property type="entry name" value="T-BOX PROTEIN-RELATED"/>
    <property type="match status" value="1"/>
</dbReference>
<dbReference type="FunFam" id="2.60.40.820:FF:000011">
    <property type="entry name" value="T-box transcription factor TBX21"/>
    <property type="match status" value="1"/>
</dbReference>
<dbReference type="GO" id="GO:0000978">
    <property type="term" value="F:RNA polymerase II cis-regulatory region sequence-specific DNA binding"/>
    <property type="evidence" value="ECO:0007669"/>
    <property type="project" value="InterPro"/>
</dbReference>
<keyword evidence="2" id="KW-0678">Repressor</keyword>
<evidence type="ECO:0000256" key="4">
    <source>
        <dbReference type="ARBA" id="ARBA00022553"/>
    </source>
</evidence>
<evidence type="ECO:0000256" key="5">
    <source>
        <dbReference type="ARBA" id="ARBA00022843"/>
    </source>
</evidence>
<evidence type="ECO:0000256" key="12">
    <source>
        <dbReference type="ARBA" id="ARBA00078344"/>
    </source>
</evidence>
<dbReference type="InterPro" id="IPR036960">
    <property type="entry name" value="T-box_sf"/>
</dbReference>
<keyword evidence="8" id="KW-0010">Activator</keyword>
<evidence type="ECO:0000313" key="17">
    <source>
        <dbReference type="Ensembl" id="ENSEBUP00000022180.1"/>
    </source>
</evidence>
<evidence type="ECO:0000256" key="10">
    <source>
        <dbReference type="ARBA" id="ARBA00023242"/>
    </source>
</evidence>
<dbReference type="GO" id="GO:0005634">
    <property type="term" value="C:nucleus"/>
    <property type="evidence" value="ECO:0007669"/>
    <property type="project" value="UniProtKB-SubCell"/>
</dbReference>
<dbReference type="GO" id="GO:0001708">
    <property type="term" value="P:cell fate specification"/>
    <property type="evidence" value="ECO:0007669"/>
    <property type="project" value="TreeGrafter"/>
</dbReference>
<evidence type="ECO:0000256" key="15">
    <source>
        <dbReference type="SAM" id="MobiDB-lite"/>
    </source>
</evidence>
<reference evidence="17" key="2">
    <citation type="submission" date="2025-09" db="UniProtKB">
        <authorList>
            <consortium name="Ensembl"/>
        </authorList>
    </citation>
    <scope>IDENTIFICATION</scope>
</reference>
<dbReference type="InterPro" id="IPR046360">
    <property type="entry name" value="T-box_DNA-bd"/>
</dbReference>
<dbReference type="Pfam" id="PF00907">
    <property type="entry name" value="T-box"/>
    <property type="match status" value="1"/>
</dbReference>
<comment type="caution">
    <text evidence="14">Lacks conserved residue(s) required for the propagation of feature annotation.</text>
</comment>